<feature type="non-terminal residue" evidence="3">
    <location>
        <position position="1"/>
    </location>
</feature>
<evidence type="ECO:0000313" key="3">
    <source>
        <dbReference type="EMBL" id="CAG8744066.1"/>
    </source>
</evidence>
<feature type="compositionally biased region" description="Polar residues" evidence="2">
    <location>
        <begin position="83"/>
        <end position="99"/>
    </location>
</feature>
<accession>A0A9N9IQR4</accession>
<dbReference type="Pfam" id="PF09769">
    <property type="entry name" value="ApoO"/>
    <property type="match status" value="1"/>
</dbReference>
<gene>
    <name evidence="3" type="ORF">AMORRO_LOCUS14918</name>
</gene>
<comment type="subunit">
    <text evidence="1">Component of the mitochondrial contact site and cristae organizing system (MICOS) complex.</text>
</comment>
<dbReference type="InterPro" id="IPR033181">
    <property type="entry name" value="Mic26_fungi"/>
</dbReference>
<organism evidence="3 4">
    <name type="scientific">Acaulospora morrowiae</name>
    <dbReference type="NCBI Taxonomy" id="94023"/>
    <lineage>
        <taxon>Eukaryota</taxon>
        <taxon>Fungi</taxon>
        <taxon>Fungi incertae sedis</taxon>
        <taxon>Mucoromycota</taxon>
        <taxon>Glomeromycotina</taxon>
        <taxon>Glomeromycetes</taxon>
        <taxon>Diversisporales</taxon>
        <taxon>Acaulosporaceae</taxon>
        <taxon>Acaulospora</taxon>
    </lineage>
</organism>
<dbReference type="GO" id="GO:0042407">
    <property type="term" value="P:cristae formation"/>
    <property type="evidence" value="ECO:0007669"/>
    <property type="project" value="InterPro"/>
</dbReference>
<keyword evidence="1" id="KW-0812">Transmembrane</keyword>
<keyword evidence="1" id="KW-0999">Mitochondrion inner membrane</keyword>
<proteinExistence type="predicted"/>
<dbReference type="Proteomes" id="UP000789342">
    <property type="component" value="Unassembled WGS sequence"/>
</dbReference>
<keyword evidence="4" id="KW-1185">Reference proteome</keyword>
<dbReference type="PANTHER" id="PTHR28268:SF1">
    <property type="entry name" value="MICOS SUBUNIT MIC26"/>
    <property type="match status" value="1"/>
</dbReference>
<dbReference type="InterPro" id="IPR019166">
    <property type="entry name" value="MIC26/MIC27"/>
</dbReference>
<comment type="caution">
    <text evidence="3">The sequence shown here is derived from an EMBL/GenBank/DDBJ whole genome shotgun (WGS) entry which is preliminary data.</text>
</comment>
<dbReference type="AlphaFoldDB" id="A0A9N9IQR4"/>
<feature type="region of interest" description="Disordered" evidence="2">
    <location>
        <begin position="83"/>
        <end position="106"/>
    </location>
</feature>
<dbReference type="GO" id="GO:0061617">
    <property type="term" value="C:MICOS complex"/>
    <property type="evidence" value="ECO:0007669"/>
    <property type="project" value="UniProtKB-UniRule"/>
</dbReference>
<reference evidence="3" key="1">
    <citation type="submission" date="2021-06" db="EMBL/GenBank/DDBJ databases">
        <authorList>
            <person name="Kallberg Y."/>
            <person name="Tangrot J."/>
            <person name="Rosling A."/>
        </authorList>
    </citation>
    <scope>NUCLEOTIDE SEQUENCE</scope>
    <source>
        <strain evidence="3">CL551</strain>
    </source>
</reference>
<comment type="subcellular location">
    <subcellularLocation>
        <location evidence="1">Mitochondrion inner membrane</location>
    </subcellularLocation>
</comment>
<dbReference type="OrthoDB" id="2399148at2759"/>
<dbReference type="EMBL" id="CAJVPV010032023">
    <property type="protein sequence ID" value="CAG8744066.1"/>
    <property type="molecule type" value="Genomic_DNA"/>
</dbReference>
<dbReference type="GO" id="GO:0044284">
    <property type="term" value="C:mitochondrial crista junction"/>
    <property type="evidence" value="ECO:0007669"/>
    <property type="project" value="TreeGrafter"/>
</dbReference>
<evidence type="ECO:0000256" key="1">
    <source>
        <dbReference type="RuleBase" id="RU363021"/>
    </source>
</evidence>
<feature type="transmembrane region" description="Helical" evidence="1">
    <location>
        <begin position="35"/>
        <end position="54"/>
    </location>
</feature>
<sequence length="106" mass="11622">TIKGVIAPNERMKPEVLYIAIAGLAGTIAARNRNILFRIASPLLFTVAASYYFIPQTTRNIAAKIQEHENVAKIYESVSNTAKESRSKANSAITDLKGNQSKKKTD</sequence>
<protein>
    <recommendedName>
        <fullName evidence="1">MICOS complex subunit</fullName>
    </recommendedName>
</protein>
<dbReference type="PANTHER" id="PTHR28268">
    <property type="entry name" value="MICOS SUBUNIT MIC26"/>
    <property type="match status" value="1"/>
</dbReference>
<keyword evidence="1" id="KW-0472">Membrane</keyword>
<comment type="function">
    <text evidence="1">Component of the MICOS complex, a large protein complex of the mitochondrial inner membrane that plays crucial roles in the maintenance of crista junctions, inner membrane architecture, and formation of contact sites to the outer membrane.</text>
</comment>
<name>A0A9N9IQR4_9GLOM</name>
<keyword evidence="1" id="KW-0496">Mitochondrion</keyword>
<feature type="transmembrane region" description="Helical" evidence="1">
    <location>
        <begin position="12"/>
        <end position="29"/>
    </location>
</feature>
<evidence type="ECO:0000256" key="2">
    <source>
        <dbReference type="SAM" id="MobiDB-lite"/>
    </source>
</evidence>
<keyword evidence="1" id="KW-1133">Transmembrane helix</keyword>
<evidence type="ECO:0000313" key="4">
    <source>
        <dbReference type="Proteomes" id="UP000789342"/>
    </source>
</evidence>